<evidence type="ECO:0000313" key="12">
    <source>
        <dbReference type="Proteomes" id="UP000887564"/>
    </source>
</evidence>
<organism evidence="12 13">
    <name type="scientific">Parascaris equorum</name>
    <name type="common">Equine roundworm</name>
    <dbReference type="NCBI Taxonomy" id="6256"/>
    <lineage>
        <taxon>Eukaryota</taxon>
        <taxon>Metazoa</taxon>
        <taxon>Ecdysozoa</taxon>
        <taxon>Nematoda</taxon>
        <taxon>Chromadorea</taxon>
        <taxon>Rhabditida</taxon>
        <taxon>Spirurina</taxon>
        <taxon>Ascaridomorpha</taxon>
        <taxon>Ascaridoidea</taxon>
        <taxon>Ascarididae</taxon>
        <taxon>Parascaris</taxon>
    </lineage>
</organism>
<evidence type="ECO:0000256" key="7">
    <source>
        <dbReference type="ARBA" id="ARBA00022729"/>
    </source>
</evidence>
<protein>
    <recommendedName>
        <fullName evidence="5 11">Dolichyl-diphosphooligosaccharide--protein glycosyltransferase subunit 1</fullName>
    </recommendedName>
</protein>
<sequence>MRWFILLLYSFFLQTLLPASSKDIYYRDEIGNISTSSVRRMTDAVELTIQPRFPLFGGWRTDYVLGYNVPAYQYLYASGNSFAHQNGLNPMSKLCRLYALILSWSDHHQRLMCFSLICGISNFIIPRNRSNRFVADIMRCID</sequence>
<dbReference type="PANTHER" id="PTHR21049:SF0">
    <property type="entry name" value="DOLICHYL-DIPHOSPHOOLIGOSACCHARIDE--PROTEIN GLYCOSYLTRANSFERASE SUBUNIT 1"/>
    <property type="match status" value="1"/>
</dbReference>
<dbReference type="InterPro" id="IPR007676">
    <property type="entry name" value="Ribophorin_I"/>
</dbReference>
<proteinExistence type="inferred from homology"/>
<dbReference type="AlphaFoldDB" id="A0A914R9B4"/>
<reference evidence="13" key="1">
    <citation type="submission" date="2022-11" db="UniProtKB">
        <authorList>
            <consortium name="WormBaseParasite"/>
        </authorList>
    </citation>
    <scope>IDENTIFICATION</scope>
</reference>
<comment type="pathway">
    <text evidence="3 11">Protein modification; protein glycosylation.</text>
</comment>
<evidence type="ECO:0000256" key="1">
    <source>
        <dbReference type="ARBA" id="ARBA00002791"/>
    </source>
</evidence>
<comment type="subunit">
    <text evidence="11">Component of the oligosaccharyltransferase (OST) complex.</text>
</comment>
<evidence type="ECO:0000256" key="5">
    <source>
        <dbReference type="ARBA" id="ARBA00017611"/>
    </source>
</evidence>
<comment type="similarity">
    <text evidence="4 11">Belongs to the OST1 family.</text>
</comment>
<accession>A0A914R9B4</accession>
<evidence type="ECO:0000256" key="9">
    <source>
        <dbReference type="ARBA" id="ARBA00022989"/>
    </source>
</evidence>
<dbReference type="PANTHER" id="PTHR21049">
    <property type="entry name" value="RIBOPHORIN I"/>
    <property type="match status" value="1"/>
</dbReference>
<dbReference type="GO" id="GO:0018279">
    <property type="term" value="P:protein N-linked glycosylation via asparagine"/>
    <property type="evidence" value="ECO:0007669"/>
    <property type="project" value="TreeGrafter"/>
</dbReference>
<name>A0A914R9B4_PAREQ</name>
<dbReference type="GO" id="GO:0008250">
    <property type="term" value="C:oligosaccharyltransferase complex"/>
    <property type="evidence" value="ECO:0007669"/>
    <property type="project" value="UniProtKB-UniRule"/>
</dbReference>
<keyword evidence="10" id="KW-0472">Membrane</keyword>
<dbReference type="Pfam" id="PF04597">
    <property type="entry name" value="Ribophorin_I"/>
    <property type="match status" value="1"/>
</dbReference>
<keyword evidence="7 11" id="KW-0732">Signal</keyword>
<dbReference type="WBParaSite" id="PEQ_0000129001-mRNA-1">
    <property type="protein sequence ID" value="PEQ_0000129001-mRNA-1"/>
    <property type="gene ID" value="PEQ_0000129001"/>
</dbReference>
<evidence type="ECO:0000256" key="4">
    <source>
        <dbReference type="ARBA" id="ARBA00008905"/>
    </source>
</evidence>
<comment type="subcellular location">
    <subcellularLocation>
        <location evidence="2 11">Endoplasmic reticulum membrane</location>
        <topology evidence="2 11">Single-pass type I membrane protein</topology>
    </subcellularLocation>
</comment>
<comment type="function">
    <text evidence="1 11">Subunit of the oligosaccharyl transferase (OST) complex that catalyzes the initial transfer of a defined glycan (Glc(3)Man(9)GlcNAc(2) in eukaryotes) from the lipid carrier dolichol-pyrophosphate to an asparagine residue within an Asn-X-Ser/Thr consensus motif in nascent polypeptide chains, the first step in protein N-glycosylation. N-glycosylation occurs cotranslationally and the complex associates with the Sec61 complex at the channel-forming translocon complex that mediates protein translocation across the endoplasmic reticulum (ER). All subunits are required for a maximal enzyme activity.</text>
</comment>
<evidence type="ECO:0000256" key="2">
    <source>
        <dbReference type="ARBA" id="ARBA00004115"/>
    </source>
</evidence>
<feature type="signal peptide" evidence="11">
    <location>
        <begin position="1"/>
        <end position="21"/>
    </location>
</feature>
<keyword evidence="12" id="KW-1185">Reference proteome</keyword>
<evidence type="ECO:0000256" key="3">
    <source>
        <dbReference type="ARBA" id="ARBA00004922"/>
    </source>
</evidence>
<evidence type="ECO:0000256" key="8">
    <source>
        <dbReference type="ARBA" id="ARBA00022824"/>
    </source>
</evidence>
<feature type="chain" id="PRO_5038159685" description="Dolichyl-diphosphooligosaccharide--protein glycosyltransferase subunit 1" evidence="11">
    <location>
        <begin position="22"/>
        <end position="142"/>
    </location>
</feature>
<dbReference type="Proteomes" id="UP000887564">
    <property type="component" value="Unplaced"/>
</dbReference>
<evidence type="ECO:0000313" key="13">
    <source>
        <dbReference type="WBParaSite" id="PEQ_0000129001-mRNA-1"/>
    </source>
</evidence>
<evidence type="ECO:0000256" key="11">
    <source>
        <dbReference type="RuleBase" id="RU361143"/>
    </source>
</evidence>
<keyword evidence="6" id="KW-0812">Transmembrane</keyword>
<keyword evidence="8 11" id="KW-0256">Endoplasmic reticulum</keyword>
<evidence type="ECO:0000256" key="6">
    <source>
        <dbReference type="ARBA" id="ARBA00022692"/>
    </source>
</evidence>
<evidence type="ECO:0000256" key="10">
    <source>
        <dbReference type="ARBA" id="ARBA00023136"/>
    </source>
</evidence>
<keyword evidence="9" id="KW-1133">Transmembrane helix</keyword>